<evidence type="ECO:0000256" key="1">
    <source>
        <dbReference type="SAM" id="Phobius"/>
    </source>
</evidence>
<dbReference type="EMBL" id="HACG01010208">
    <property type="protein sequence ID" value="CEK57073.1"/>
    <property type="molecule type" value="Transcribed_RNA"/>
</dbReference>
<keyword evidence="1" id="KW-0812">Transmembrane</keyword>
<accession>A0A0B6YLI0</accession>
<organism evidence="2">
    <name type="scientific">Arion vulgaris</name>
    <dbReference type="NCBI Taxonomy" id="1028688"/>
    <lineage>
        <taxon>Eukaryota</taxon>
        <taxon>Metazoa</taxon>
        <taxon>Spiralia</taxon>
        <taxon>Lophotrochozoa</taxon>
        <taxon>Mollusca</taxon>
        <taxon>Gastropoda</taxon>
        <taxon>Heterobranchia</taxon>
        <taxon>Euthyneura</taxon>
        <taxon>Panpulmonata</taxon>
        <taxon>Eupulmonata</taxon>
        <taxon>Stylommatophora</taxon>
        <taxon>Helicina</taxon>
        <taxon>Arionoidea</taxon>
        <taxon>Arionidae</taxon>
        <taxon>Arion</taxon>
    </lineage>
</organism>
<proteinExistence type="predicted"/>
<gene>
    <name evidence="2" type="primary">ORF29221</name>
</gene>
<keyword evidence="1" id="KW-0472">Membrane</keyword>
<name>A0A0B6YLI0_9EUPU</name>
<evidence type="ECO:0000313" key="2">
    <source>
        <dbReference type="EMBL" id="CEK57073.1"/>
    </source>
</evidence>
<keyword evidence="1" id="KW-1133">Transmembrane helix</keyword>
<sequence length="49" mass="5940">HISMKHHHIRISNHVFFFIILALTLVRMTFINVPLQILPNYFKRLISIR</sequence>
<reference evidence="2" key="1">
    <citation type="submission" date="2014-12" db="EMBL/GenBank/DDBJ databases">
        <title>Insight into the proteome of Arion vulgaris.</title>
        <authorList>
            <person name="Aradska J."/>
            <person name="Bulat T."/>
            <person name="Smidak R."/>
            <person name="Sarate P."/>
            <person name="Gangsoo J."/>
            <person name="Sialana F."/>
            <person name="Bilban M."/>
            <person name="Lubec G."/>
        </authorList>
    </citation>
    <scope>NUCLEOTIDE SEQUENCE</scope>
    <source>
        <tissue evidence="2">Skin</tissue>
    </source>
</reference>
<feature type="transmembrane region" description="Helical" evidence="1">
    <location>
        <begin position="15"/>
        <end position="35"/>
    </location>
</feature>
<protein>
    <submittedName>
        <fullName evidence="2">Uncharacterized protein</fullName>
    </submittedName>
</protein>
<feature type="non-terminal residue" evidence="2">
    <location>
        <position position="1"/>
    </location>
</feature>
<dbReference type="AlphaFoldDB" id="A0A0B6YLI0"/>